<dbReference type="GO" id="GO:0019262">
    <property type="term" value="P:N-acetylneuraminate catabolic process"/>
    <property type="evidence" value="ECO:0007669"/>
    <property type="project" value="UniProtKB-UniRule"/>
</dbReference>
<dbReference type="AlphaFoldDB" id="A0A6I2M6K6"/>
<feature type="active site" description="For ring-opening step" evidence="4">
    <location>
        <position position="143"/>
    </location>
</feature>
<accession>A0A6I2M6K6</accession>
<dbReference type="GO" id="GO:0006043">
    <property type="term" value="P:glucosamine catabolic process"/>
    <property type="evidence" value="ECO:0007669"/>
    <property type="project" value="TreeGrafter"/>
</dbReference>
<evidence type="ECO:0000256" key="2">
    <source>
        <dbReference type="ARBA" id="ARBA00022801"/>
    </source>
</evidence>
<keyword evidence="2 4" id="KW-0378">Hydrolase</keyword>
<comment type="caution">
    <text evidence="4">Lacks conserved residue(s) required for the propagation of feature annotation.</text>
</comment>
<dbReference type="HAMAP" id="MF_01241">
    <property type="entry name" value="GlcN6P_deamin"/>
    <property type="match status" value="1"/>
</dbReference>
<dbReference type="InterPro" id="IPR006148">
    <property type="entry name" value="Glc/Gal-6P_isomerase"/>
</dbReference>
<feature type="active site" description="Proton acceptor; for ring-opening step" evidence="4">
    <location>
        <position position="138"/>
    </location>
</feature>
<dbReference type="InterPro" id="IPR004547">
    <property type="entry name" value="Glucosamine6P_isomerase"/>
</dbReference>
<reference evidence="6 7" key="1">
    <citation type="submission" date="2019-11" db="EMBL/GenBank/DDBJ databases">
        <title>Bacillus idriensis genome.</title>
        <authorList>
            <person name="Konopka E.N."/>
            <person name="Newman J.D."/>
        </authorList>
    </citation>
    <scope>NUCLEOTIDE SEQUENCE [LARGE SCALE GENOMIC DNA]</scope>
    <source>
        <strain evidence="6 7">DSM 19097</strain>
    </source>
</reference>
<dbReference type="PROSITE" id="PS01161">
    <property type="entry name" value="GLC_GALNAC_ISOMERASE"/>
    <property type="match status" value="1"/>
</dbReference>
<dbReference type="Gene3D" id="3.40.50.1360">
    <property type="match status" value="1"/>
</dbReference>
<evidence type="ECO:0000313" key="6">
    <source>
        <dbReference type="EMBL" id="MRX53147.1"/>
    </source>
</evidence>
<comment type="pathway">
    <text evidence="4">Amino-sugar metabolism; N-acetylneuraminate degradation; D-fructose 6-phosphate from N-acetylneuraminate: step 5/5.</text>
</comment>
<comment type="function">
    <text evidence="4">Catalyzes the reversible isomerization-deamination of glucosamine 6-phosphate (GlcN6P) to form fructose 6-phosphate (Fru6P) and ammonium ion.</text>
</comment>
<dbReference type="RefSeq" id="WP_154318057.1">
    <property type="nucleotide sequence ID" value="NZ_CAJGAA010000001.1"/>
</dbReference>
<protein>
    <recommendedName>
        <fullName evidence="4">Glucosamine-6-phosphate deaminase</fullName>
        <ecNumber evidence="4">3.5.99.6</ecNumber>
    </recommendedName>
    <alternativeName>
        <fullName evidence="4">GlcN6P deaminase</fullName>
        <shortName evidence="4">GNPDA</shortName>
    </alternativeName>
    <alternativeName>
        <fullName evidence="4">Glucosamine-6-phosphate isomerase</fullName>
    </alternativeName>
</protein>
<sequence>MKLIEAKDYHEMSMLAAEVILDQIKSKTDSVLGLATGGTVLGTYQQLILDHQRNKTTYQHIKTFNLDEYAGLSKQDENSYHAYMKKHFFDEVNIPSSQTFLPNGEAQDMKAECETYDLKIEELGGIDLQLLGIGQNGHIGFNEPGSSFESNTHLVALEQSTREANARYFDSIEDVPTHAVTMGIASIMKSKKILLLASGIQKSSILYDLFHSDVTNSIPATILINHPDTIIIADQEALSKLHQDERKMFAK</sequence>
<dbReference type="EMBL" id="WKKF01000001">
    <property type="protein sequence ID" value="MRX53147.1"/>
    <property type="molecule type" value="Genomic_DNA"/>
</dbReference>
<evidence type="ECO:0000256" key="4">
    <source>
        <dbReference type="HAMAP-Rule" id="MF_01241"/>
    </source>
</evidence>
<dbReference type="GO" id="GO:0005975">
    <property type="term" value="P:carbohydrate metabolic process"/>
    <property type="evidence" value="ECO:0007669"/>
    <property type="project" value="InterPro"/>
</dbReference>
<feature type="active site" description="Proton acceptor; for enolization step" evidence="4">
    <location>
        <position position="67"/>
    </location>
</feature>
<name>A0A6I2M6K6_9BACI</name>
<dbReference type="PANTHER" id="PTHR11280">
    <property type="entry name" value="GLUCOSAMINE-6-PHOSPHATE ISOMERASE"/>
    <property type="match status" value="1"/>
</dbReference>
<dbReference type="CDD" id="cd01399">
    <property type="entry name" value="GlcN6P_deaminase"/>
    <property type="match status" value="1"/>
</dbReference>
<feature type="domain" description="Glucosamine/galactosamine-6-phosphate isomerase" evidence="5">
    <location>
        <begin position="15"/>
        <end position="224"/>
    </location>
</feature>
<comment type="caution">
    <text evidence="6">The sequence shown here is derived from an EMBL/GenBank/DDBJ whole genome shotgun (WGS) entry which is preliminary data.</text>
</comment>
<dbReference type="GO" id="GO:0042802">
    <property type="term" value="F:identical protein binding"/>
    <property type="evidence" value="ECO:0007669"/>
    <property type="project" value="TreeGrafter"/>
</dbReference>
<dbReference type="InterPro" id="IPR037171">
    <property type="entry name" value="NagB/RpiA_transferase-like"/>
</dbReference>
<keyword evidence="3 4" id="KW-0119">Carbohydrate metabolism</keyword>
<dbReference type="SUPFAM" id="SSF100950">
    <property type="entry name" value="NagB/RpiA/CoA transferase-like"/>
    <property type="match status" value="1"/>
</dbReference>
<dbReference type="UniPathway" id="UPA00629">
    <property type="reaction ID" value="UER00684"/>
</dbReference>
<evidence type="ECO:0000256" key="3">
    <source>
        <dbReference type="ARBA" id="ARBA00023277"/>
    </source>
</evidence>
<comment type="similarity">
    <text evidence="4">Belongs to the glucosamine/galactosamine-6-phosphate isomerase family. NagB subfamily.</text>
</comment>
<dbReference type="GO" id="GO:0005737">
    <property type="term" value="C:cytoplasm"/>
    <property type="evidence" value="ECO:0007669"/>
    <property type="project" value="TreeGrafter"/>
</dbReference>
<organism evidence="6 7">
    <name type="scientific">Metabacillus idriensis</name>
    <dbReference type="NCBI Taxonomy" id="324768"/>
    <lineage>
        <taxon>Bacteria</taxon>
        <taxon>Bacillati</taxon>
        <taxon>Bacillota</taxon>
        <taxon>Bacilli</taxon>
        <taxon>Bacillales</taxon>
        <taxon>Bacillaceae</taxon>
        <taxon>Metabacillus</taxon>
    </lineage>
</organism>
<dbReference type="PANTHER" id="PTHR11280:SF5">
    <property type="entry name" value="GLUCOSAMINE-6-PHOSPHATE ISOMERASE"/>
    <property type="match status" value="1"/>
</dbReference>
<dbReference type="FunFam" id="3.40.50.1360:FF:000003">
    <property type="entry name" value="Glucosamine-6-phosphate deaminase"/>
    <property type="match status" value="1"/>
</dbReference>
<dbReference type="NCBIfam" id="TIGR00502">
    <property type="entry name" value="nagB"/>
    <property type="match status" value="1"/>
</dbReference>
<keyword evidence="7" id="KW-1185">Reference proteome</keyword>
<dbReference type="InterPro" id="IPR018321">
    <property type="entry name" value="Glucosamine6P_isomerase_CS"/>
</dbReference>
<evidence type="ECO:0000256" key="1">
    <source>
        <dbReference type="ARBA" id="ARBA00000644"/>
    </source>
</evidence>
<gene>
    <name evidence="4 6" type="primary">nagB</name>
    <name evidence="6" type="ORF">GJU41_04125</name>
</gene>
<evidence type="ECO:0000313" key="7">
    <source>
        <dbReference type="Proteomes" id="UP000441585"/>
    </source>
</evidence>
<dbReference type="EC" id="3.5.99.6" evidence="4"/>
<proteinExistence type="inferred from homology"/>
<dbReference type="GO" id="GO:0006046">
    <property type="term" value="P:N-acetylglucosamine catabolic process"/>
    <property type="evidence" value="ECO:0007669"/>
    <property type="project" value="UniProtKB-UniRule"/>
</dbReference>
<feature type="active site" description="For ring-opening step" evidence="4">
    <location>
        <position position="136"/>
    </location>
</feature>
<dbReference type="GO" id="GO:0004342">
    <property type="term" value="F:glucosamine-6-phosphate deaminase activity"/>
    <property type="evidence" value="ECO:0007669"/>
    <property type="project" value="UniProtKB-UniRule"/>
</dbReference>
<dbReference type="Proteomes" id="UP000441585">
    <property type="component" value="Unassembled WGS sequence"/>
</dbReference>
<evidence type="ECO:0000259" key="5">
    <source>
        <dbReference type="Pfam" id="PF01182"/>
    </source>
</evidence>
<dbReference type="Pfam" id="PF01182">
    <property type="entry name" value="Glucosamine_iso"/>
    <property type="match status" value="1"/>
</dbReference>
<comment type="catalytic activity">
    <reaction evidence="1 4">
        <text>alpha-D-glucosamine 6-phosphate + H2O = beta-D-fructose 6-phosphate + NH4(+)</text>
        <dbReference type="Rhea" id="RHEA:12172"/>
        <dbReference type="ChEBI" id="CHEBI:15377"/>
        <dbReference type="ChEBI" id="CHEBI:28938"/>
        <dbReference type="ChEBI" id="CHEBI:57634"/>
        <dbReference type="ChEBI" id="CHEBI:75989"/>
        <dbReference type="EC" id="3.5.99.6"/>
    </reaction>
</comment>